<dbReference type="PIRSF" id="PIRSF002599">
    <property type="entry name" value="Cold_shock_A"/>
    <property type="match status" value="1"/>
</dbReference>
<dbReference type="AlphaFoldDB" id="A0A6A8GBP9"/>
<dbReference type="CDD" id="cd04458">
    <property type="entry name" value="CSP_CDS"/>
    <property type="match status" value="1"/>
</dbReference>
<feature type="domain" description="CSD" evidence="1">
    <location>
        <begin position="10"/>
        <end position="74"/>
    </location>
</feature>
<evidence type="ECO:0000313" key="3">
    <source>
        <dbReference type="Proteomes" id="UP000443423"/>
    </source>
</evidence>
<dbReference type="EMBL" id="WKJQ01000001">
    <property type="protein sequence ID" value="MRW97653.1"/>
    <property type="molecule type" value="Genomic_DNA"/>
</dbReference>
<gene>
    <name evidence="2" type="ORF">GJR99_13865</name>
</gene>
<dbReference type="PROSITE" id="PS51857">
    <property type="entry name" value="CSD_2"/>
    <property type="match status" value="1"/>
</dbReference>
<reference evidence="2 3" key="1">
    <citation type="submission" date="2019-11" db="EMBL/GenBank/DDBJ databases">
        <title>Whole genome sequence of Haloferax sp. MBLA0078.</title>
        <authorList>
            <person name="Seo M.-J."/>
            <person name="Cho E.-S."/>
        </authorList>
    </citation>
    <scope>NUCLEOTIDE SEQUENCE [LARGE SCALE GENOMIC DNA]</scope>
    <source>
        <strain evidence="2 3">MBLA0078</strain>
    </source>
</reference>
<dbReference type="Proteomes" id="UP000443423">
    <property type="component" value="Unassembled WGS sequence"/>
</dbReference>
<accession>A0A6A8GBP9</accession>
<proteinExistence type="predicted"/>
<dbReference type="Pfam" id="PF00313">
    <property type="entry name" value="CSD"/>
    <property type="match status" value="1"/>
</dbReference>
<evidence type="ECO:0000259" key="1">
    <source>
        <dbReference type="PROSITE" id="PS51857"/>
    </source>
</evidence>
<dbReference type="RefSeq" id="WP_151113145.1">
    <property type="nucleotide sequence ID" value="NZ_WKJQ01000001.1"/>
</dbReference>
<dbReference type="GO" id="GO:0003676">
    <property type="term" value="F:nucleic acid binding"/>
    <property type="evidence" value="ECO:0007669"/>
    <property type="project" value="InterPro"/>
</dbReference>
<dbReference type="InterPro" id="IPR012156">
    <property type="entry name" value="Cold_shock_CspA"/>
</dbReference>
<protein>
    <recommendedName>
        <fullName evidence="1">CSD domain-containing protein</fullName>
    </recommendedName>
</protein>
<name>A0A6A8GBP9_9EURY</name>
<evidence type="ECO:0000313" key="2">
    <source>
        <dbReference type="EMBL" id="MRW97653.1"/>
    </source>
</evidence>
<dbReference type="SUPFAM" id="SSF50249">
    <property type="entry name" value="Nucleic acid-binding proteins"/>
    <property type="match status" value="1"/>
</dbReference>
<dbReference type="Gene3D" id="2.40.50.140">
    <property type="entry name" value="Nucleic acid-binding proteins"/>
    <property type="match status" value="1"/>
</dbReference>
<dbReference type="OrthoDB" id="350670at2157"/>
<comment type="caution">
    <text evidence="2">The sequence shown here is derived from an EMBL/GenBank/DDBJ whole genome shotgun (WGS) entry which is preliminary data.</text>
</comment>
<dbReference type="InterPro" id="IPR012340">
    <property type="entry name" value="NA-bd_OB-fold"/>
</dbReference>
<keyword evidence="3" id="KW-1185">Reference proteome</keyword>
<sequence length="90" mass="10394">MSRDDFTAKAAMGQVKFYKPSEGYGFLKVLEPEGTDDVFFHISDYKTDNVHKGWWMQFDISKTRSGLKAVNMRRVSKPPESELFGKGFDY</sequence>
<organism evidence="2 3">
    <name type="scientific">Haloferax marinum</name>
    <dbReference type="NCBI Taxonomy" id="2666143"/>
    <lineage>
        <taxon>Archaea</taxon>
        <taxon>Methanobacteriati</taxon>
        <taxon>Methanobacteriota</taxon>
        <taxon>Stenosarchaea group</taxon>
        <taxon>Halobacteria</taxon>
        <taxon>Halobacteriales</taxon>
        <taxon>Haloferacaceae</taxon>
        <taxon>Haloferax</taxon>
    </lineage>
</organism>
<dbReference type="InterPro" id="IPR002059">
    <property type="entry name" value="CSP_DNA-bd"/>
</dbReference>